<evidence type="ECO:0000256" key="2">
    <source>
        <dbReference type="ARBA" id="ARBA00022942"/>
    </source>
</evidence>
<dbReference type="InterPro" id="IPR000717">
    <property type="entry name" value="PCI_dom"/>
</dbReference>
<dbReference type="GO" id="GO:0005829">
    <property type="term" value="C:cytosol"/>
    <property type="evidence" value="ECO:0007669"/>
    <property type="project" value="TreeGrafter"/>
</dbReference>
<dbReference type="InterPro" id="IPR006746">
    <property type="entry name" value="26S_Psome_Rpn12"/>
</dbReference>
<dbReference type="PANTHER" id="PTHR12387">
    <property type="entry name" value="26S PROTEASOME NON-ATPASE REGULATORY SUBUNIT 8"/>
    <property type="match status" value="1"/>
</dbReference>
<name>I7LZQ9_TETTS</name>
<dbReference type="PROSITE" id="PS50250">
    <property type="entry name" value="PCI"/>
    <property type="match status" value="1"/>
</dbReference>
<dbReference type="InterPro" id="IPR033464">
    <property type="entry name" value="CSN8_PSD8_EIF3K"/>
</dbReference>
<dbReference type="Gene3D" id="1.25.40.990">
    <property type="match status" value="1"/>
</dbReference>
<comment type="similarity">
    <text evidence="1">Belongs to the proteasome subunit S14 family.</text>
</comment>
<dbReference type="PANTHER" id="PTHR12387:SF0">
    <property type="entry name" value="26S PROTEASOME NON-ATPASE REGULATORY SUBUNIT 8"/>
    <property type="match status" value="1"/>
</dbReference>
<dbReference type="OrthoDB" id="8775810at2759"/>
<dbReference type="GO" id="GO:0043161">
    <property type="term" value="P:proteasome-mediated ubiquitin-dependent protein catabolic process"/>
    <property type="evidence" value="ECO:0007669"/>
    <property type="project" value="TreeGrafter"/>
</dbReference>
<accession>I7LZQ9</accession>
<evidence type="ECO:0000313" key="5">
    <source>
        <dbReference type="Proteomes" id="UP000009168"/>
    </source>
</evidence>
<dbReference type="GO" id="GO:0005634">
    <property type="term" value="C:nucleus"/>
    <property type="evidence" value="ECO:0007669"/>
    <property type="project" value="TreeGrafter"/>
</dbReference>
<feature type="domain" description="PCI" evidence="3">
    <location>
        <begin position="76"/>
        <end position="244"/>
    </location>
</feature>
<dbReference type="AlphaFoldDB" id="I7LZQ9"/>
<keyword evidence="5" id="KW-1185">Reference proteome</keyword>
<dbReference type="FunCoup" id="I7LZQ9">
    <property type="interactions" value="655"/>
</dbReference>
<evidence type="ECO:0000313" key="4">
    <source>
        <dbReference type="EMBL" id="EAR84642.3"/>
    </source>
</evidence>
<dbReference type="GeneID" id="7841649"/>
<evidence type="ECO:0000259" key="3">
    <source>
        <dbReference type="PROSITE" id="PS50250"/>
    </source>
</evidence>
<reference evidence="5" key="1">
    <citation type="journal article" date="2006" name="PLoS Biol.">
        <title>Macronuclear genome sequence of the ciliate Tetrahymena thermophila, a model eukaryote.</title>
        <authorList>
            <person name="Eisen J.A."/>
            <person name="Coyne R.S."/>
            <person name="Wu M."/>
            <person name="Wu D."/>
            <person name="Thiagarajan M."/>
            <person name="Wortman J.R."/>
            <person name="Badger J.H."/>
            <person name="Ren Q."/>
            <person name="Amedeo P."/>
            <person name="Jones K.M."/>
            <person name="Tallon L.J."/>
            <person name="Delcher A.L."/>
            <person name="Salzberg S.L."/>
            <person name="Silva J.C."/>
            <person name="Haas B.J."/>
            <person name="Majoros W.H."/>
            <person name="Farzad M."/>
            <person name="Carlton J.M."/>
            <person name="Smith R.K. Jr."/>
            <person name="Garg J."/>
            <person name="Pearlman R.E."/>
            <person name="Karrer K.M."/>
            <person name="Sun L."/>
            <person name="Manning G."/>
            <person name="Elde N.C."/>
            <person name="Turkewitz A.P."/>
            <person name="Asai D.J."/>
            <person name="Wilkes D.E."/>
            <person name="Wang Y."/>
            <person name="Cai H."/>
            <person name="Collins K."/>
            <person name="Stewart B.A."/>
            <person name="Lee S.R."/>
            <person name="Wilamowska K."/>
            <person name="Weinberg Z."/>
            <person name="Ruzzo W.L."/>
            <person name="Wloga D."/>
            <person name="Gaertig J."/>
            <person name="Frankel J."/>
            <person name="Tsao C.-C."/>
            <person name="Gorovsky M.A."/>
            <person name="Keeling P.J."/>
            <person name="Waller R.F."/>
            <person name="Patron N.J."/>
            <person name="Cherry J.M."/>
            <person name="Stover N.A."/>
            <person name="Krieger C.J."/>
            <person name="del Toro C."/>
            <person name="Ryder H.F."/>
            <person name="Williamson S.C."/>
            <person name="Barbeau R.A."/>
            <person name="Hamilton E.P."/>
            <person name="Orias E."/>
        </authorList>
    </citation>
    <scope>NUCLEOTIDE SEQUENCE [LARGE SCALE GENOMIC DNA]</scope>
    <source>
        <strain evidence="5">SB210</strain>
    </source>
</reference>
<organism evidence="4 5">
    <name type="scientific">Tetrahymena thermophila (strain SB210)</name>
    <dbReference type="NCBI Taxonomy" id="312017"/>
    <lineage>
        <taxon>Eukaryota</taxon>
        <taxon>Sar</taxon>
        <taxon>Alveolata</taxon>
        <taxon>Ciliophora</taxon>
        <taxon>Intramacronucleata</taxon>
        <taxon>Oligohymenophorea</taxon>
        <taxon>Hymenostomatida</taxon>
        <taxon>Tetrahymenina</taxon>
        <taxon>Tetrahymenidae</taxon>
        <taxon>Tetrahymena</taxon>
    </lineage>
</organism>
<keyword evidence="2 4" id="KW-0647">Proteasome</keyword>
<dbReference type="Pfam" id="PF10075">
    <property type="entry name" value="CSN8_PSD8_EIF3K"/>
    <property type="match status" value="1"/>
</dbReference>
<evidence type="ECO:0000256" key="1">
    <source>
        <dbReference type="ARBA" id="ARBA00009627"/>
    </source>
</evidence>
<dbReference type="GO" id="GO:0008541">
    <property type="term" value="C:proteasome regulatory particle, lid subcomplex"/>
    <property type="evidence" value="ECO:0007669"/>
    <property type="project" value="TreeGrafter"/>
</dbReference>
<dbReference type="STRING" id="312017.I7LZQ9"/>
<dbReference type="InParanoid" id="I7LZQ9"/>
<protein>
    <submittedName>
        <fullName evidence="4">26S proteasome non-ATPase regulatory subunit 8</fullName>
    </submittedName>
</protein>
<dbReference type="EMBL" id="GG662698">
    <property type="protein sequence ID" value="EAR84642.3"/>
    <property type="molecule type" value="Genomic_DNA"/>
</dbReference>
<dbReference type="Proteomes" id="UP000009168">
    <property type="component" value="Unassembled WGS sequence"/>
</dbReference>
<gene>
    <name evidence="4" type="ORF">TTHERM_00649110</name>
</gene>
<dbReference type="KEGG" id="tet:TTHERM_00649110"/>
<dbReference type="eggNOG" id="KOG3151">
    <property type="taxonomic scope" value="Eukaryota"/>
</dbReference>
<proteinExistence type="inferred from homology"/>
<sequence length="270" mass="31137">MTLQQAQPLLAEFETLIASNSNAPRVGQLISQLKRIIFLLPSNDPLTKTKNEQELIASRRFHELCILHSIQSKNIQSFESAINYLRAYYENYPQLPASQDRNQIIALNLLYLLSFNKNTEYHSALELVPVEDLHNNQFIQFVTELEKQLAIGNYSEALLSKNKSPLAHFDIFLDRIFETIRFETARSAEKAYESLSINDAIKLFNLQNADQLKSFSAEQSKQGEEQGFSWVFENNRLVFRHKDSDKKALFNSEFLISTALSYAHEIEKIV</sequence>
<dbReference type="RefSeq" id="XP_001032305.3">
    <property type="nucleotide sequence ID" value="XM_001032305.3"/>
</dbReference>